<feature type="active site" evidence="5 6">
    <location>
        <position position="221"/>
    </location>
</feature>
<dbReference type="PIRSF" id="PIRSF036492">
    <property type="entry name" value="ALDH"/>
    <property type="match status" value="1"/>
</dbReference>
<dbReference type="SUPFAM" id="SSF53720">
    <property type="entry name" value="ALDH-like"/>
    <property type="match status" value="1"/>
</dbReference>
<evidence type="ECO:0000256" key="6">
    <source>
        <dbReference type="PROSITE-ProRule" id="PRU10007"/>
    </source>
</evidence>
<dbReference type="PROSITE" id="PS00687">
    <property type="entry name" value="ALDEHYDE_DEHYDR_GLU"/>
    <property type="match status" value="1"/>
</dbReference>
<dbReference type="EMBL" id="JAEUGD010000043">
    <property type="protein sequence ID" value="MBL6447450.1"/>
    <property type="molecule type" value="Genomic_DNA"/>
</dbReference>
<dbReference type="FunFam" id="3.40.605.10:FF:000004">
    <property type="entry name" value="Aldehyde dehydrogenase"/>
    <property type="match status" value="1"/>
</dbReference>
<evidence type="ECO:0000256" key="7">
    <source>
        <dbReference type="RuleBase" id="RU003345"/>
    </source>
</evidence>
<comment type="similarity">
    <text evidence="1 4 7">Belongs to the aldehyde dehydrogenase family.</text>
</comment>
<keyword evidence="3" id="KW-0520">NAD</keyword>
<dbReference type="InterPro" id="IPR012394">
    <property type="entry name" value="Aldehyde_DH_NAD(P)"/>
</dbReference>
<organism evidence="9 10">
    <name type="scientific">Fulvivirga marina</name>
    <dbReference type="NCBI Taxonomy" id="2494733"/>
    <lineage>
        <taxon>Bacteria</taxon>
        <taxon>Pseudomonadati</taxon>
        <taxon>Bacteroidota</taxon>
        <taxon>Cytophagia</taxon>
        <taxon>Cytophagales</taxon>
        <taxon>Fulvivirgaceae</taxon>
        <taxon>Fulvivirga</taxon>
    </lineage>
</organism>
<keyword evidence="10" id="KW-1185">Reference proteome</keyword>
<dbReference type="AlphaFoldDB" id="A0A937FZY4"/>
<protein>
    <recommendedName>
        <fullName evidence="4">Aldehyde dehydrogenase</fullName>
    </recommendedName>
</protein>
<dbReference type="GO" id="GO:0004029">
    <property type="term" value="F:aldehyde dehydrogenase (NAD+) activity"/>
    <property type="evidence" value="ECO:0007669"/>
    <property type="project" value="TreeGrafter"/>
</dbReference>
<evidence type="ECO:0000256" key="3">
    <source>
        <dbReference type="ARBA" id="ARBA00023027"/>
    </source>
</evidence>
<dbReference type="FunFam" id="3.40.309.10:FF:000025">
    <property type="entry name" value="Aldehyde dehydrogenase"/>
    <property type="match status" value="1"/>
</dbReference>
<gene>
    <name evidence="9" type="ORF">JMN32_14120</name>
</gene>
<reference evidence="9" key="1">
    <citation type="submission" date="2021-01" db="EMBL/GenBank/DDBJ databases">
        <title>Fulvivirga kasyanovii gen. nov., sp nov., a novel member of the phylum Bacteroidetes isolated from seawater in a mussel farm.</title>
        <authorList>
            <person name="Zhao L.-H."/>
            <person name="Wang Z.-J."/>
        </authorList>
    </citation>
    <scope>NUCLEOTIDE SEQUENCE</scope>
    <source>
        <strain evidence="9">29W222</strain>
    </source>
</reference>
<feature type="active site" evidence="5">
    <location>
        <position position="255"/>
    </location>
</feature>
<accession>A0A937FZY4</accession>
<dbReference type="InterPro" id="IPR015590">
    <property type="entry name" value="Aldehyde_DH_dom"/>
</dbReference>
<dbReference type="Proteomes" id="UP000614216">
    <property type="component" value="Unassembled WGS sequence"/>
</dbReference>
<dbReference type="PANTHER" id="PTHR43570:SF20">
    <property type="entry name" value="ALDEHYDE DEHYDROGENASE ALDX-RELATED"/>
    <property type="match status" value="1"/>
</dbReference>
<sequence>MSTVKTPIETYSSSIGEVFSKQQKQSLHMRSENIKQRARRLKALQLWVEKNQKPIQDAIYKDFKKPATEVNITEIYPVLTEIKHTLQHLNNWTKPAKVDAPISMMGTTSYIQYEPKGVCLIIAPWNFPFNLAIGPLVSALAAGNTVVLKPSEMTPHTSELIDTMVGELFKEEEVRVFNGGIEVSQELLKLPFDHIFFTGSPSVGKVIMKAAAEHLTSVTLELGGKSPAIIDQSTNLKDAAEKIAWGKFINNGQTCVAPDYVLIQNTVADAFAEHLIGAVKQQFDSKKQGFDISTDYARIVNQKHFNRINELIKDALEKGAELIMGGEAKADENFIPPTVLTSVSDKAAVMEEEIFGPVLPIRTYENIDDAIEFINSKPKPLALYYFGKHSSNKKLILNSTSSGAVCINDCVLHFNHPNLPFGGVNNSGIGKSHGWHGFMAFSNEKPVLKQRVGLTTSKTVYPPYNNRVQQVVNLLMKYF</sequence>
<evidence type="ECO:0000259" key="8">
    <source>
        <dbReference type="Pfam" id="PF00171"/>
    </source>
</evidence>
<dbReference type="InterPro" id="IPR016160">
    <property type="entry name" value="Ald_DH_CS_CYS"/>
</dbReference>
<feature type="domain" description="Aldehyde dehydrogenase" evidence="8">
    <location>
        <begin position="20"/>
        <end position="445"/>
    </location>
</feature>
<dbReference type="RefSeq" id="WP_202856987.1">
    <property type="nucleotide sequence ID" value="NZ_JAEUGD010000043.1"/>
</dbReference>
<dbReference type="Gene3D" id="3.40.309.10">
    <property type="entry name" value="Aldehyde Dehydrogenase, Chain A, domain 2"/>
    <property type="match status" value="1"/>
</dbReference>
<dbReference type="CDD" id="cd07134">
    <property type="entry name" value="ALDH_AlkH-like"/>
    <property type="match status" value="1"/>
</dbReference>
<dbReference type="InterPro" id="IPR016161">
    <property type="entry name" value="Ald_DH/histidinol_DH"/>
</dbReference>
<comment type="caution">
    <text evidence="9">The sequence shown here is derived from an EMBL/GenBank/DDBJ whole genome shotgun (WGS) entry which is preliminary data.</text>
</comment>
<evidence type="ECO:0000256" key="1">
    <source>
        <dbReference type="ARBA" id="ARBA00009986"/>
    </source>
</evidence>
<evidence type="ECO:0000256" key="5">
    <source>
        <dbReference type="PIRSR" id="PIRSR036492-1"/>
    </source>
</evidence>
<evidence type="ECO:0000313" key="9">
    <source>
        <dbReference type="EMBL" id="MBL6447450.1"/>
    </source>
</evidence>
<dbReference type="InterPro" id="IPR016163">
    <property type="entry name" value="Ald_DH_C"/>
</dbReference>
<keyword evidence="2 4" id="KW-0560">Oxidoreductase</keyword>
<dbReference type="InterPro" id="IPR029510">
    <property type="entry name" value="Ald_DH_CS_GLU"/>
</dbReference>
<dbReference type="PANTHER" id="PTHR43570">
    <property type="entry name" value="ALDEHYDE DEHYDROGENASE"/>
    <property type="match status" value="1"/>
</dbReference>
<dbReference type="Pfam" id="PF00171">
    <property type="entry name" value="Aldedh"/>
    <property type="match status" value="1"/>
</dbReference>
<evidence type="ECO:0000313" key="10">
    <source>
        <dbReference type="Proteomes" id="UP000614216"/>
    </source>
</evidence>
<proteinExistence type="inferred from homology"/>
<dbReference type="PROSITE" id="PS00070">
    <property type="entry name" value="ALDEHYDE_DEHYDR_CYS"/>
    <property type="match status" value="1"/>
</dbReference>
<dbReference type="GO" id="GO:0005737">
    <property type="term" value="C:cytoplasm"/>
    <property type="evidence" value="ECO:0007669"/>
    <property type="project" value="TreeGrafter"/>
</dbReference>
<name>A0A937FZY4_9BACT</name>
<dbReference type="GO" id="GO:0006081">
    <property type="term" value="P:aldehyde metabolic process"/>
    <property type="evidence" value="ECO:0007669"/>
    <property type="project" value="InterPro"/>
</dbReference>
<dbReference type="InterPro" id="IPR016162">
    <property type="entry name" value="Ald_DH_N"/>
</dbReference>
<evidence type="ECO:0000256" key="2">
    <source>
        <dbReference type="ARBA" id="ARBA00023002"/>
    </source>
</evidence>
<evidence type="ECO:0000256" key="4">
    <source>
        <dbReference type="PIRNR" id="PIRNR036492"/>
    </source>
</evidence>
<dbReference type="Gene3D" id="3.40.605.10">
    <property type="entry name" value="Aldehyde Dehydrogenase, Chain A, domain 1"/>
    <property type="match status" value="1"/>
</dbReference>